<accession>A0ABV9Z4T2</accession>
<dbReference type="RefSeq" id="WP_114957718.1">
    <property type="nucleotide sequence ID" value="NZ_JBHSJF010000006.1"/>
</dbReference>
<dbReference type="EMBL" id="JBHSJF010000006">
    <property type="protein sequence ID" value="MFC5069156.1"/>
    <property type="molecule type" value="Genomic_DNA"/>
</dbReference>
<organism evidence="1 2">
    <name type="scientific">Flaviflagellibacter deserti</name>
    <dbReference type="NCBI Taxonomy" id="2267266"/>
    <lineage>
        <taxon>Bacteria</taxon>
        <taxon>Pseudomonadati</taxon>
        <taxon>Pseudomonadota</taxon>
        <taxon>Alphaproteobacteria</taxon>
        <taxon>Hyphomicrobiales</taxon>
        <taxon>Flaviflagellibacter</taxon>
    </lineage>
</organism>
<keyword evidence="2" id="KW-1185">Reference proteome</keyword>
<reference evidence="2" key="1">
    <citation type="journal article" date="2019" name="Int. J. Syst. Evol. Microbiol.">
        <title>The Global Catalogue of Microorganisms (GCM) 10K type strain sequencing project: providing services to taxonomists for standard genome sequencing and annotation.</title>
        <authorList>
            <consortium name="The Broad Institute Genomics Platform"/>
            <consortium name="The Broad Institute Genome Sequencing Center for Infectious Disease"/>
            <person name="Wu L."/>
            <person name="Ma J."/>
        </authorList>
    </citation>
    <scope>NUCLEOTIDE SEQUENCE [LARGE SCALE GENOMIC DNA]</scope>
    <source>
        <strain evidence="2">CGMCC 1.16444</strain>
    </source>
</reference>
<protein>
    <submittedName>
        <fullName evidence="1">Uncharacterized protein</fullName>
    </submittedName>
</protein>
<proteinExistence type="predicted"/>
<name>A0ABV9Z4T2_9HYPH</name>
<evidence type="ECO:0000313" key="2">
    <source>
        <dbReference type="Proteomes" id="UP001595796"/>
    </source>
</evidence>
<gene>
    <name evidence="1" type="ORF">ACFPFW_14150</name>
</gene>
<evidence type="ECO:0000313" key="1">
    <source>
        <dbReference type="EMBL" id="MFC5069156.1"/>
    </source>
</evidence>
<comment type="caution">
    <text evidence="1">The sequence shown here is derived from an EMBL/GenBank/DDBJ whole genome shotgun (WGS) entry which is preliminary data.</text>
</comment>
<sequence>MNLAEFKDSLTGERPPLEATPVLVALWWAKKGNWELAHETAQGIPTKEGAWVHAHLHRVEGDLDNAGYWYGQSGRARSQEPLDQEWDKIATTLLASVPSNARVA</sequence>
<dbReference type="Proteomes" id="UP001595796">
    <property type="component" value="Unassembled WGS sequence"/>
</dbReference>